<dbReference type="PANTHER" id="PTHR43701:SF12">
    <property type="entry name" value="MEMBRANE TRANSPORTER PROTEIN YTNM-RELATED"/>
    <property type="match status" value="1"/>
</dbReference>
<feature type="transmembrane region" description="Helical" evidence="5">
    <location>
        <begin position="228"/>
        <end position="246"/>
    </location>
</feature>
<comment type="similarity">
    <text evidence="5">Belongs to the 4-toluene sulfonate uptake permease (TSUP) (TC 2.A.102) family.</text>
</comment>
<evidence type="ECO:0000256" key="4">
    <source>
        <dbReference type="ARBA" id="ARBA00023136"/>
    </source>
</evidence>
<keyword evidence="3 5" id="KW-1133">Transmembrane helix</keyword>
<feature type="transmembrane region" description="Helical" evidence="5">
    <location>
        <begin position="77"/>
        <end position="96"/>
    </location>
</feature>
<evidence type="ECO:0000256" key="1">
    <source>
        <dbReference type="ARBA" id="ARBA00004141"/>
    </source>
</evidence>
<proteinExistence type="inferred from homology"/>
<feature type="transmembrane region" description="Helical" evidence="5">
    <location>
        <begin position="202"/>
        <end position="221"/>
    </location>
</feature>
<feature type="transmembrane region" description="Helical" evidence="5">
    <location>
        <begin position="136"/>
        <end position="164"/>
    </location>
</feature>
<dbReference type="AlphaFoldDB" id="A0A062VIN5"/>
<sequence>MPFAIDELFLWLVLVGFLAQMIDGALGMAYGVVSTSAMLALGIPPAIASANVHTAEILTTAASGTSHAIARNVDWSIFWRLALFGSIGAVIGAAFLSHADTSFIRPFIAAYLLLMGLIVIWKALRPPSAPPQIRKVGLLGFCGGIADAIGGGGWGPVVTSNLIARGGEARKMVGTVNIAEFVVTVSASAAFLVALGPNFGKAALALLIGGLAAAPIAAWTASRVPRKALTLIVGAAICLVSVYNLWRAFS</sequence>
<accession>A0A062VIN5</accession>
<dbReference type="STRING" id="1280954.HPO_00190"/>
<evidence type="ECO:0000313" key="6">
    <source>
        <dbReference type="EMBL" id="KDA00401.1"/>
    </source>
</evidence>
<dbReference type="EMBL" id="ARYM01000001">
    <property type="protein sequence ID" value="KDA00401.1"/>
    <property type="molecule type" value="Genomic_DNA"/>
</dbReference>
<evidence type="ECO:0000313" key="7">
    <source>
        <dbReference type="Proteomes" id="UP000027100"/>
    </source>
</evidence>
<name>A0A062VIN5_9PROT</name>
<evidence type="ECO:0000256" key="5">
    <source>
        <dbReference type="RuleBase" id="RU363041"/>
    </source>
</evidence>
<evidence type="ECO:0000256" key="2">
    <source>
        <dbReference type="ARBA" id="ARBA00022692"/>
    </source>
</evidence>
<keyword evidence="5" id="KW-1003">Cell membrane</keyword>
<gene>
    <name evidence="6" type="ORF">HPO_00190</name>
</gene>
<dbReference type="PANTHER" id="PTHR43701">
    <property type="entry name" value="MEMBRANE TRANSPORTER PROTEIN MJ0441-RELATED"/>
    <property type="match status" value="1"/>
</dbReference>
<comment type="subcellular location">
    <subcellularLocation>
        <location evidence="5">Cell membrane</location>
        <topology evidence="5">Multi-pass membrane protein</topology>
    </subcellularLocation>
    <subcellularLocation>
        <location evidence="1">Membrane</location>
        <topology evidence="1">Multi-pass membrane protein</topology>
    </subcellularLocation>
</comment>
<feature type="transmembrane region" description="Helical" evidence="5">
    <location>
        <begin position="103"/>
        <end position="124"/>
    </location>
</feature>
<organism evidence="6 7">
    <name type="scientific">Hyphomonas polymorpha PS728</name>
    <dbReference type="NCBI Taxonomy" id="1280954"/>
    <lineage>
        <taxon>Bacteria</taxon>
        <taxon>Pseudomonadati</taxon>
        <taxon>Pseudomonadota</taxon>
        <taxon>Alphaproteobacteria</taxon>
        <taxon>Hyphomonadales</taxon>
        <taxon>Hyphomonadaceae</taxon>
        <taxon>Hyphomonas</taxon>
    </lineage>
</organism>
<dbReference type="RefSeq" id="WP_051612103.1">
    <property type="nucleotide sequence ID" value="NZ_ARYM01000001.1"/>
</dbReference>
<keyword evidence="2 5" id="KW-0812">Transmembrane</keyword>
<keyword evidence="7" id="KW-1185">Reference proteome</keyword>
<dbReference type="InterPro" id="IPR002781">
    <property type="entry name" value="TM_pro_TauE-like"/>
</dbReference>
<dbReference type="Pfam" id="PF01925">
    <property type="entry name" value="TauE"/>
    <property type="match status" value="1"/>
</dbReference>
<dbReference type="PATRIC" id="fig|1280954.3.peg.40"/>
<dbReference type="GO" id="GO:0005886">
    <property type="term" value="C:plasma membrane"/>
    <property type="evidence" value="ECO:0007669"/>
    <property type="project" value="UniProtKB-SubCell"/>
</dbReference>
<dbReference type="InterPro" id="IPR051598">
    <property type="entry name" value="TSUP/Inactive_protease-like"/>
</dbReference>
<keyword evidence="4 5" id="KW-0472">Membrane</keyword>
<evidence type="ECO:0000256" key="3">
    <source>
        <dbReference type="ARBA" id="ARBA00022989"/>
    </source>
</evidence>
<feature type="transmembrane region" description="Helical" evidence="5">
    <location>
        <begin position="176"/>
        <end position="196"/>
    </location>
</feature>
<protein>
    <recommendedName>
        <fullName evidence="5">Probable membrane transporter protein</fullName>
    </recommendedName>
</protein>
<dbReference type="OrthoDB" id="45564at2"/>
<comment type="caution">
    <text evidence="6">The sequence shown here is derived from an EMBL/GenBank/DDBJ whole genome shotgun (WGS) entry which is preliminary data.</text>
</comment>
<dbReference type="eggNOG" id="COG0730">
    <property type="taxonomic scope" value="Bacteria"/>
</dbReference>
<reference evidence="6 7" key="1">
    <citation type="journal article" date="2014" name="Antonie Van Leeuwenhoek">
        <title>Hyphomonas beringensis sp. nov. and Hyphomonas chukchiensis sp. nov., isolated from surface seawater of the Bering Sea and Chukchi Sea.</title>
        <authorList>
            <person name="Li C."/>
            <person name="Lai Q."/>
            <person name="Li G."/>
            <person name="Dong C."/>
            <person name="Wang J."/>
            <person name="Liao Y."/>
            <person name="Shao Z."/>
        </authorList>
    </citation>
    <scope>NUCLEOTIDE SEQUENCE [LARGE SCALE GENOMIC DNA]</scope>
    <source>
        <strain evidence="6 7">PS728</strain>
    </source>
</reference>
<dbReference type="Proteomes" id="UP000027100">
    <property type="component" value="Unassembled WGS sequence"/>
</dbReference>